<name>A0A392RYH4_9FABA</name>
<accession>A0A392RYH4</accession>
<keyword evidence="2" id="KW-1185">Reference proteome</keyword>
<evidence type="ECO:0000313" key="1">
    <source>
        <dbReference type="EMBL" id="MCI40830.1"/>
    </source>
</evidence>
<proteinExistence type="predicted"/>
<dbReference type="AlphaFoldDB" id="A0A392RYH4"/>
<protein>
    <submittedName>
        <fullName evidence="1">Uncharacterized protein</fullName>
    </submittedName>
</protein>
<dbReference type="Proteomes" id="UP000265520">
    <property type="component" value="Unassembled WGS sequence"/>
</dbReference>
<reference evidence="1 2" key="1">
    <citation type="journal article" date="2018" name="Front. Plant Sci.">
        <title>Red Clover (Trifolium pratense) and Zigzag Clover (T. medium) - A Picture of Genomic Similarities and Differences.</title>
        <authorList>
            <person name="Dluhosova J."/>
            <person name="Istvanek J."/>
            <person name="Nedelnik J."/>
            <person name="Repkova J."/>
        </authorList>
    </citation>
    <scope>NUCLEOTIDE SEQUENCE [LARGE SCALE GENOMIC DNA]</scope>
    <source>
        <strain evidence="2">cv. 10/8</strain>
        <tissue evidence="1">Leaf</tissue>
    </source>
</reference>
<comment type="caution">
    <text evidence="1">The sequence shown here is derived from an EMBL/GenBank/DDBJ whole genome shotgun (WGS) entry which is preliminary data.</text>
</comment>
<organism evidence="1 2">
    <name type="scientific">Trifolium medium</name>
    <dbReference type="NCBI Taxonomy" id="97028"/>
    <lineage>
        <taxon>Eukaryota</taxon>
        <taxon>Viridiplantae</taxon>
        <taxon>Streptophyta</taxon>
        <taxon>Embryophyta</taxon>
        <taxon>Tracheophyta</taxon>
        <taxon>Spermatophyta</taxon>
        <taxon>Magnoliopsida</taxon>
        <taxon>eudicotyledons</taxon>
        <taxon>Gunneridae</taxon>
        <taxon>Pentapetalae</taxon>
        <taxon>rosids</taxon>
        <taxon>fabids</taxon>
        <taxon>Fabales</taxon>
        <taxon>Fabaceae</taxon>
        <taxon>Papilionoideae</taxon>
        <taxon>50 kb inversion clade</taxon>
        <taxon>NPAAA clade</taxon>
        <taxon>Hologalegina</taxon>
        <taxon>IRL clade</taxon>
        <taxon>Trifolieae</taxon>
        <taxon>Trifolium</taxon>
    </lineage>
</organism>
<feature type="non-terminal residue" evidence="1">
    <location>
        <position position="68"/>
    </location>
</feature>
<sequence length="68" mass="7470">MDYSNFSPPFSHHPINNTVAAPSPFHPFYNPPFYFTNTPLTTPSPTLCFNHGYTPPSLTPSSSATTLP</sequence>
<dbReference type="EMBL" id="LXQA010284418">
    <property type="protein sequence ID" value="MCI40830.1"/>
    <property type="molecule type" value="Genomic_DNA"/>
</dbReference>
<evidence type="ECO:0000313" key="2">
    <source>
        <dbReference type="Proteomes" id="UP000265520"/>
    </source>
</evidence>